<evidence type="ECO:0000313" key="3">
    <source>
        <dbReference type="Proteomes" id="UP000763641"/>
    </source>
</evidence>
<keyword evidence="3" id="KW-1185">Reference proteome</keyword>
<dbReference type="RefSeq" id="WP_204200355.1">
    <property type="nucleotide sequence ID" value="NZ_JAFEMC010000006.1"/>
</dbReference>
<keyword evidence="1" id="KW-0472">Membrane</keyword>
<sequence>MPKVDDEIAVGEDLDFQRRWWRFEKLVWTVFLIVIVCDLAGLFGRGWLAKAEASTPDRALIVDYERIERANTPSTMTLRFGPAAIRNGHVQFHVSDAVVRDLGAQRIAPQPSTSTPGRGGISYVVPVTAAPAAVQIQLQPAAPGRYTFKIQLADAAPITRRVLVLP</sequence>
<accession>A0ABS2DDT7</accession>
<gene>
    <name evidence="2" type="ORF">ILT43_17925</name>
</gene>
<evidence type="ECO:0000256" key="1">
    <source>
        <dbReference type="SAM" id="Phobius"/>
    </source>
</evidence>
<protein>
    <recommendedName>
        <fullName evidence="4">Nitrogen fixation protein FixH</fullName>
    </recommendedName>
</protein>
<evidence type="ECO:0000313" key="2">
    <source>
        <dbReference type="EMBL" id="MBM6578266.1"/>
    </source>
</evidence>
<keyword evidence="1" id="KW-1133">Transmembrane helix</keyword>
<keyword evidence="1" id="KW-0812">Transmembrane</keyword>
<organism evidence="2 3">
    <name type="scientific">Sphingomonas longa</name>
    <dbReference type="NCBI Taxonomy" id="2778730"/>
    <lineage>
        <taxon>Bacteria</taxon>
        <taxon>Pseudomonadati</taxon>
        <taxon>Pseudomonadota</taxon>
        <taxon>Alphaproteobacteria</taxon>
        <taxon>Sphingomonadales</taxon>
        <taxon>Sphingomonadaceae</taxon>
        <taxon>Sphingomonas</taxon>
    </lineage>
</organism>
<proteinExistence type="predicted"/>
<dbReference type="EMBL" id="JAFEMC010000006">
    <property type="protein sequence ID" value="MBM6578266.1"/>
    <property type="molecule type" value="Genomic_DNA"/>
</dbReference>
<comment type="caution">
    <text evidence="2">The sequence shown here is derived from an EMBL/GenBank/DDBJ whole genome shotgun (WGS) entry which is preliminary data.</text>
</comment>
<evidence type="ECO:0008006" key="4">
    <source>
        <dbReference type="Google" id="ProtNLM"/>
    </source>
</evidence>
<dbReference type="Proteomes" id="UP000763641">
    <property type="component" value="Unassembled WGS sequence"/>
</dbReference>
<reference evidence="2 3" key="1">
    <citation type="submission" date="2020-12" db="EMBL/GenBank/DDBJ databases">
        <title>Sphingomonas sp.</title>
        <authorList>
            <person name="Kim M.K."/>
        </authorList>
    </citation>
    <scope>NUCLEOTIDE SEQUENCE [LARGE SCALE GENOMIC DNA]</scope>
    <source>
        <strain evidence="2 3">BT552</strain>
    </source>
</reference>
<name>A0ABS2DDT7_9SPHN</name>
<feature type="transmembrane region" description="Helical" evidence="1">
    <location>
        <begin position="26"/>
        <end position="48"/>
    </location>
</feature>